<keyword evidence="2" id="KW-1185">Reference proteome</keyword>
<evidence type="ECO:0000313" key="2">
    <source>
        <dbReference type="Proteomes" id="UP000030651"/>
    </source>
</evidence>
<evidence type="ECO:0008006" key="3">
    <source>
        <dbReference type="Google" id="ProtNLM"/>
    </source>
</evidence>
<dbReference type="GO" id="GO:0030674">
    <property type="term" value="F:protein-macromolecule adaptor activity"/>
    <property type="evidence" value="ECO:0007669"/>
    <property type="project" value="TreeGrafter"/>
</dbReference>
<dbReference type="PANTHER" id="PTHR28043:SF1">
    <property type="entry name" value="INCREASED RECOMBINATION CENTERS PROTEIN 6"/>
    <property type="match status" value="1"/>
</dbReference>
<organism evidence="1 2">
    <name type="scientific">Pestalotiopsis fici (strain W106-1 / CGMCC3.15140)</name>
    <dbReference type="NCBI Taxonomy" id="1229662"/>
    <lineage>
        <taxon>Eukaryota</taxon>
        <taxon>Fungi</taxon>
        <taxon>Dikarya</taxon>
        <taxon>Ascomycota</taxon>
        <taxon>Pezizomycotina</taxon>
        <taxon>Sordariomycetes</taxon>
        <taxon>Xylariomycetidae</taxon>
        <taxon>Amphisphaeriales</taxon>
        <taxon>Sporocadaceae</taxon>
        <taxon>Pestalotiopsis</taxon>
    </lineage>
</organism>
<reference evidence="2" key="1">
    <citation type="journal article" date="2015" name="BMC Genomics">
        <title>Genomic and transcriptomic analysis of the endophytic fungus Pestalotiopsis fici reveals its lifestyle and high potential for synthesis of natural products.</title>
        <authorList>
            <person name="Wang X."/>
            <person name="Zhang X."/>
            <person name="Liu L."/>
            <person name="Xiang M."/>
            <person name="Wang W."/>
            <person name="Sun X."/>
            <person name="Che Y."/>
            <person name="Guo L."/>
            <person name="Liu G."/>
            <person name="Guo L."/>
            <person name="Wang C."/>
            <person name="Yin W.B."/>
            <person name="Stadler M."/>
            <person name="Zhang X."/>
            <person name="Liu X."/>
        </authorList>
    </citation>
    <scope>NUCLEOTIDE SEQUENCE [LARGE SCALE GENOMIC DNA]</scope>
    <source>
        <strain evidence="2">W106-1 / CGMCC3.15140</strain>
    </source>
</reference>
<dbReference type="OrthoDB" id="10261384at2759"/>
<dbReference type="PANTHER" id="PTHR28043">
    <property type="entry name" value="INCREASED RECOMBINATION CENTERS PROTEIN 6"/>
    <property type="match status" value="1"/>
</dbReference>
<name>W3X2Z8_PESFW</name>
<dbReference type="GO" id="GO:0016192">
    <property type="term" value="P:vesicle-mediated transport"/>
    <property type="evidence" value="ECO:0007669"/>
    <property type="project" value="InterPro"/>
</dbReference>
<dbReference type="InParanoid" id="W3X2Z8"/>
<dbReference type="OMA" id="EALMMRM"/>
<dbReference type="Gene3D" id="3.40.50.11960">
    <property type="match status" value="1"/>
</dbReference>
<protein>
    <recommendedName>
        <fullName evidence="3">Increased recombination centers protein 6</fullName>
    </recommendedName>
</protein>
<dbReference type="eggNOG" id="ENOG502S591">
    <property type="taxonomic scope" value="Eukaryota"/>
</dbReference>
<evidence type="ECO:0000313" key="1">
    <source>
        <dbReference type="EMBL" id="ETS79757.1"/>
    </source>
</evidence>
<dbReference type="Proteomes" id="UP000030651">
    <property type="component" value="Unassembled WGS sequence"/>
</dbReference>
<gene>
    <name evidence="1" type="ORF">PFICI_09610</name>
</gene>
<dbReference type="EMBL" id="KI912114">
    <property type="protein sequence ID" value="ETS79757.1"/>
    <property type="molecule type" value="Genomic_DNA"/>
</dbReference>
<dbReference type="RefSeq" id="XP_007836382.1">
    <property type="nucleotide sequence ID" value="XM_007838191.1"/>
</dbReference>
<dbReference type="Pfam" id="PF10199">
    <property type="entry name" value="Adaptin_binding"/>
    <property type="match status" value="1"/>
</dbReference>
<dbReference type="STRING" id="1229662.W3X2Z8"/>
<dbReference type="FunCoup" id="W3X2Z8">
    <property type="interactions" value="14"/>
</dbReference>
<dbReference type="KEGG" id="pfy:PFICI_09610"/>
<proteinExistence type="predicted"/>
<dbReference type="HOGENOM" id="CLU_031716_1_0_1"/>
<dbReference type="GeneID" id="19274623"/>
<dbReference type="AlphaFoldDB" id="W3X2Z8"/>
<accession>W3X2Z8</accession>
<sequence length="326" mass="35495">MDISNPRRILAVSRADSELHLSRFVKDLTGNAPEAAETLAGTTHDLDLKTAYYTATVPIWLDLVSEPSEWSGSFLSPEAKEVLDVLGGIVVIFPLPTKPDGDEARAARDLIEHVGKVVKEGLGGWQWEGVGLCLGFGELDNVDEWDECAAENGLEFVQVRAEMSEARNEYGEKTGIPRVREALEANDWAHVDGDLGSDFEDFEAALDGGDDEATDPALTSFGDKGPDLDPESLDFGFDKADFEGLKRAIWSAGQESGEDFMNGEPAQRTVQTTGDSEGVTLDDNEVQKLEGMMRKLQAVRDMSAGLPEDQRKRMAAKAVGEVMKDL</sequence>
<dbReference type="InterPro" id="IPR034627">
    <property type="entry name" value="Irc6"/>
</dbReference>